<dbReference type="Proteomes" id="UP000321362">
    <property type="component" value="Chromosome"/>
</dbReference>
<reference evidence="1 2" key="1">
    <citation type="journal article" date="2013" name="J. Microbiol.">
        <title>Mucilaginibacter ginsenosidivorax sp. nov., with ginsenoside converting activity isolated from sediment.</title>
        <authorList>
            <person name="Kim J.K."/>
            <person name="Choi T.E."/>
            <person name="Liu Q.M."/>
            <person name="Park H.Y."/>
            <person name="Yi T.H."/>
            <person name="Yoon M.H."/>
            <person name="Kim S.C."/>
            <person name="Im W.T."/>
        </authorList>
    </citation>
    <scope>NUCLEOTIDE SEQUENCE [LARGE SCALE GENOMIC DNA]</scope>
    <source>
        <strain evidence="1 2">KHI28</strain>
    </source>
</reference>
<name>A0A5B8W789_9SPHI</name>
<dbReference type="AlphaFoldDB" id="A0A5B8W789"/>
<sequence>MLNHEILISIKNKARHGLLAFTLLLSFFAISGYINNNRSATRPVNSETLAVREPAGRRGISYKRASLAFCGRTAVHYLTVKESTANRISVYNKVVAIKYLHVKYLSLVHKSITNFQFIRLLYPVDQEYPAIA</sequence>
<keyword evidence="2" id="KW-1185">Reference proteome</keyword>
<organism evidence="1 2">
    <name type="scientific">Mucilaginibacter ginsenosidivorax</name>
    <dbReference type="NCBI Taxonomy" id="862126"/>
    <lineage>
        <taxon>Bacteria</taxon>
        <taxon>Pseudomonadati</taxon>
        <taxon>Bacteroidota</taxon>
        <taxon>Sphingobacteriia</taxon>
        <taxon>Sphingobacteriales</taxon>
        <taxon>Sphingobacteriaceae</taxon>
        <taxon>Mucilaginibacter</taxon>
    </lineage>
</organism>
<dbReference type="KEGG" id="mgk:FSB76_28020"/>
<proteinExistence type="predicted"/>
<dbReference type="RefSeq" id="WP_147059375.1">
    <property type="nucleotide sequence ID" value="NZ_CP042437.1"/>
</dbReference>
<accession>A0A5B8W789</accession>
<protein>
    <submittedName>
        <fullName evidence="1">Uncharacterized protein</fullName>
    </submittedName>
</protein>
<evidence type="ECO:0000313" key="2">
    <source>
        <dbReference type="Proteomes" id="UP000321362"/>
    </source>
</evidence>
<dbReference type="OrthoDB" id="9894952at2"/>
<evidence type="ECO:0000313" key="1">
    <source>
        <dbReference type="EMBL" id="QEC79613.1"/>
    </source>
</evidence>
<dbReference type="EMBL" id="CP042437">
    <property type="protein sequence ID" value="QEC79613.1"/>
    <property type="molecule type" value="Genomic_DNA"/>
</dbReference>
<gene>
    <name evidence="1" type="ORF">FSB76_28020</name>
</gene>